<dbReference type="Proteomes" id="UP000261560">
    <property type="component" value="Unplaced"/>
</dbReference>
<keyword evidence="5" id="KW-0963">Cytoplasm</keyword>
<evidence type="ECO:0000313" key="12">
    <source>
        <dbReference type="Ensembl" id="ENSOMEP00000036328.1"/>
    </source>
</evidence>
<evidence type="ECO:0000256" key="9">
    <source>
        <dbReference type="SAM" id="MobiDB-lite"/>
    </source>
</evidence>
<dbReference type="GO" id="GO:0045159">
    <property type="term" value="F:myosin II binding"/>
    <property type="evidence" value="ECO:0007669"/>
    <property type="project" value="TreeGrafter"/>
</dbReference>
<dbReference type="GO" id="GO:0019905">
    <property type="term" value="F:syntaxin binding"/>
    <property type="evidence" value="ECO:0007669"/>
    <property type="project" value="TreeGrafter"/>
</dbReference>
<dbReference type="GO" id="GO:0006893">
    <property type="term" value="P:Golgi to plasma membrane transport"/>
    <property type="evidence" value="ECO:0007669"/>
    <property type="project" value="TreeGrafter"/>
</dbReference>
<evidence type="ECO:0000256" key="8">
    <source>
        <dbReference type="ARBA" id="ARBA00023136"/>
    </source>
</evidence>
<proteinExistence type="inferred from homology"/>
<feature type="domain" description="Lethal giant larvae (Lgl)-like C-terminal" evidence="11">
    <location>
        <begin position="596"/>
        <end position="705"/>
    </location>
</feature>
<evidence type="ECO:0000313" key="13">
    <source>
        <dbReference type="Proteomes" id="UP000261560"/>
    </source>
</evidence>
<dbReference type="InterPro" id="IPR000664">
    <property type="entry name" value="Lethal2_giant"/>
</dbReference>
<dbReference type="GO" id="GO:0012505">
    <property type="term" value="C:endomembrane system"/>
    <property type="evidence" value="ECO:0007669"/>
    <property type="project" value="UniProtKB-SubCell"/>
</dbReference>
<keyword evidence="4" id="KW-0268">Exocytosis</keyword>
<protein>
    <submittedName>
        <fullName evidence="12">Syntaxin binding protein 5</fullName>
    </submittedName>
</protein>
<comment type="subcellular location">
    <subcellularLocation>
        <location evidence="2">Cytoplasm</location>
    </subcellularLocation>
    <subcellularLocation>
        <location evidence="1">Endomembrane system</location>
    </subcellularLocation>
</comment>
<dbReference type="OMA" id="CPVIEIS"/>
<dbReference type="InterPro" id="IPR013577">
    <property type="entry name" value="LLGL2"/>
</dbReference>
<sequence length="750" mass="81515">MVLSGGLSYDTVGRRACLTVMHGKSTAVLEMDFPIVDFLTLCETPYPNDFQEPYAVVVLLQKDLVVIDLGQIGYPVFESPYPLNIHESPVTCCEYYADCPSDLIPALYSVGNRQKRQGYSKKEWPISGGNWGQGAQSYPEIIVTGHADGSIKFWDASALMLQVLYKLKTAKVFERPRCKEEKAGGAEAGMDEDPFAVQTFFWCPESRMLCVGGVSAHLVVYRFSKQEVSAEVVQLLEVRMQSETSSVDSPDPGDQTPPGTTSSPQEGDAPPPAVCGSSEGPRDSPPCLQVRSPPLKQSAGYQVELVIQLVWVSGEPPQQITSLALNSSYGLVAFGNSTGLAVVDYLQKTLVLSMSMSELYNPAEPLLHSPRKSQHPSGALCDSNDGTNHLDDRCKSPTSAKISRRISSSNEQKPEHERRSGLRLACRRSCASSKAKPPQMRLKDELCRSQSDPTPYARDGSSSRSRSSSVTSIDRESAEVLSALLFAETLPRRSDGGLSPCLMVGASQGSVVMLSLTLPPAGEQRLLQPVSLTCCGSLTRLRGGVLTMALLDSTGALLPPPYEPWCDPNASDEEKARRRRPASPPPPSEGQDAQYAVLCSEKQAKVVSMATQSGVHKHSITEASFVLRADVVHVAGAYCIACFCANGHIMALSLPSLRPLLDVNYLPLTDMRIARTFCFSNQGQALYLTSPTEIQRISYIQETCDNLQEMIGDAAVRTPRRFGYASVDGESASGRGFLFFLKQLKLVCIV</sequence>
<evidence type="ECO:0000256" key="4">
    <source>
        <dbReference type="ARBA" id="ARBA00022483"/>
    </source>
</evidence>
<dbReference type="Gene3D" id="2.130.10.10">
    <property type="entry name" value="YVTN repeat-like/Quinoprotein amine dehydrogenase"/>
    <property type="match status" value="1"/>
</dbReference>
<dbReference type="GO" id="GO:0005886">
    <property type="term" value="C:plasma membrane"/>
    <property type="evidence" value="ECO:0007669"/>
    <property type="project" value="TreeGrafter"/>
</dbReference>
<evidence type="ECO:0000259" key="11">
    <source>
        <dbReference type="Pfam" id="PF08596"/>
    </source>
</evidence>
<reference evidence="12" key="1">
    <citation type="submission" date="2025-08" db="UniProtKB">
        <authorList>
            <consortium name="Ensembl"/>
        </authorList>
    </citation>
    <scope>IDENTIFICATION</scope>
</reference>
<dbReference type="PaxDb" id="30732-ENSOMEP00000036328"/>
<evidence type="ECO:0000256" key="2">
    <source>
        <dbReference type="ARBA" id="ARBA00004496"/>
    </source>
</evidence>
<evidence type="ECO:0000259" key="10">
    <source>
        <dbReference type="Pfam" id="PF08366"/>
    </source>
</evidence>
<dbReference type="Ensembl" id="ENSOMET00000036817.1">
    <property type="protein sequence ID" value="ENSOMEP00000036328.1"/>
    <property type="gene ID" value="ENSOMEG00000023821.1"/>
</dbReference>
<dbReference type="PRINTS" id="PR00962">
    <property type="entry name" value="LETHAL2GIANT"/>
</dbReference>
<dbReference type="InterPro" id="IPR015943">
    <property type="entry name" value="WD40/YVTN_repeat-like_dom_sf"/>
</dbReference>
<evidence type="ECO:0000256" key="1">
    <source>
        <dbReference type="ARBA" id="ARBA00004308"/>
    </source>
</evidence>
<dbReference type="PANTHER" id="PTHR10241">
    <property type="entry name" value="LETHAL 2 GIANT LARVAE PROTEIN"/>
    <property type="match status" value="1"/>
</dbReference>
<evidence type="ECO:0000256" key="6">
    <source>
        <dbReference type="ARBA" id="ARBA00022574"/>
    </source>
</evidence>
<dbReference type="GeneTree" id="ENSGT00950000182906"/>
<dbReference type="GO" id="GO:0005096">
    <property type="term" value="F:GTPase activator activity"/>
    <property type="evidence" value="ECO:0007669"/>
    <property type="project" value="TreeGrafter"/>
</dbReference>
<dbReference type="STRING" id="30732.ENSOMEP00000036328"/>
<feature type="compositionally biased region" description="Low complexity" evidence="9">
    <location>
        <begin position="248"/>
        <end position="265"/>
    </location>
</feature>
<keyword evidence="7" id="KW-0677">Repeat</keyword>
<feature type="region of interest" description="Disordered" evidence="9">
    <location>
        <begin position="365"/>
        <end position="473"/>
    </location>
</feature>
<keyword evidence="8" id="KW-0472">Membrane</keyword>
<keyword evidence="13" id="KW-1185">Reference proteome</keyword>
<feature type="region of interest" description="Disordered" evidence="9">
    <location>
        <begin position="241"/>
        <end position="293"/>
    </location>
</feature>
<feature type="domain" description="Lethal giant larvae homologue 2" evidence="10">
    <location>
        <begin position="2"/>
        <end position="75"/>
    </location>
</feature>
<dbReference type="GO" id="GO:0006887">
    <property type="term" value="P:exocytosis"/>
    <property type="evidence" value="ECO:0007669"/>
    <property type="project" value="UniProtKB-KW"/>
</dbReference>
<feature type="region of interest" description="Disordered" evidence="9">
    <location>
        <begin position="562"/>
        <end position="592"/>
    </location>
</feature>
<dbReference type="PANTHER" id="PTHR10241:SF37">
    <property type="entry name" value="SYNTAXIN-BINDING PROTEIN 5 ISOFORM X1"/>
    <property type="match status" value="1"/>
</dbReference>
<evidence type="ECO:0000256" key="5">
    <source>
        <dbReference type="ARBA" id="ARBA00022490"/>
    </source>
</evidence>
<dbReference type="AlphaFoldDB" id="A0A3B3E1U7"/>
<evidence type="ECO:0000256" key="3">
    <source>
        <dbReference type="ARBA" id="ARBA00008070"/>
    </source>
</evidence>
<reference evidence="12" key="2">
    <citation type="submission" date="2025-09" db="UniProtKB">
        <authorList>
            <consortium name="Ensembl"/>
        </authorList>
    </citation>
    <scope>IDENTIFICATION</scope>
</reference>
<comment type="similarity">
    <text evidence="3">Belongs to the WD repeat L(2)GL family.</text>
</comment>
<dbReference type="InterPro" id="IPR036322">
    <property type="entry name" value="WD40_repeat_dom_sf"/>
</dbReference>
<dbReference type="InterPro" id="IPR013905">
    <property type="entry name" value="Lgl_C_dom"/>
</dbReference>
<keyword evidence="6" id="KW-0853">WD repeat</keyword>
<dbReference type="Pfam" id="PF08596">
    <property type="entry name" value="Lgl_C"/>
    <property type="match status" value="1"/>
</dbReference>
<organism evidence="12 13">
    <name type="scientific">Oryzias melastigma</name>
    <name type="common">Marine medaka</name>
    <dbReference type="NCBI Taxonomy" id="30732"/>
    <lineage>
        <taxon>Eukaryota</taxon>
        <taxon>Metazoa</taxon>
        <taxon>Chordata</taxon>
        <taxon>Craniata</taxon>
        <taxon>Vertebrata</taxon>
        <taxon>Euteleostomi</taxon>
        <taxon>Actinopterygii</taxon>
        <taxon>Neopterygii</taxon>
        <taxon>Teleostei</taxon>
        <taxon>Neoteleostei</taxon>
        <taxon>Acanthomorphata</taxon>
        <taxon>Ovalentaria</taxon>
        <taxon>Atherinomorphae</taxon>
        <taxon>Beloniformes</taxon>
        <taxon>Adrianichthyidae</taxon>
        <taxon>Oryziinae</taxon>
        <taxon>Oryzias</taxon>
    </lineage>
</organism>
<accession>A0A3B3E1U7</accession>
<dbReference type="Pfam" id="PF08366">
    <property type="entry name" value="LLGL"/>
    <property type="match status" value="1"/>
</dbReference>
<name>A0A3B3E1U7_ORYME</name>
<dbReference type="SUPFAM" id="SSF50978">
    <property type="entry name" value="WD40 repeat-like"/>
    <property type="match status" value="1"/>
</dbReference>
<dbReference type="GO" id="GO:0031201">
    <property type="term" value="C:SNARE complex"/>
    <property type="evidence" value="ECO:0007669"/>
    <property type="project" value="TreeGrafter"/>
</dbReference>
<feature type="compositionally biased region" description="Polar residues" evidence="9">
    <location>
        <begin position="396"/>
        <end position="411"/>
    </location>
</feature>
<evidence type="ECO:0000256" key="7">
    <source>
        <dbReference type="ARBA" id="ARBA00022737"/>
    </source>
</evidence>